<protein>
    <recommendedName>
        <fullName evidence="2">Mitochondrial transcription factor 1</fullName>
    </recommendedName>
</protein>
<evidence type="ECO:0000313" key="10">
    <source>
        <dbReference type="Proteomes" id="UP000178129"/>
    </source>
</evidence>
<evidence type="ECO:0000256" key="5">
    <source>
        <dbReference type="ARBA" id="ARBA00022691"/>
    </source>
</evidence>
<evidence type="ECO:0000256" key="3">
    <source>
        <dbReference type="ARBA" id="ARBA00022603"/>
    </source>
</evidence>
<evidence type="ECO:0000256" key="1">
    <source>
        <dbReference type="ARBA" id="ARBA00004173"/>
    </source>
</evidence>
<name>A0A1E1K3T2_9HELO</name>
<comment type="subcellular location">
    <subcellularLocation>
        <location evidence="1">Mitochondrion</location>
    </subcellularLocation>
</comment>
<dbReference type="Proteomes" id="UP000178129">
    <property type="component" value="Unassembled WGS sequence"/>
</dbReference>
<evidence type="ECO:0000256" key="7">
    <source>
        <dbReference type="ARBA" id="ARBA00024915"/>
    </source>
</evidence>
<sequence length="761" mass="86984">MFRLFTTSRKVPLCISKILSTSFRTTAILRSSDNPADSNLNTSSKSPPPGSENANQGTTDGYNDSIFDDAVADILRSAKLKARRKENKPPPEKIGADGLPIGKRPTEYDENGGIIKKRRVPRKKVLKLEDGLPIEKQLVEYDENGGIIKKRRVPRKKVLKLEDGLPIEKQPTEYKEESEIIKKKRVPRKKVLKLGEDGLPVTNTTYKRAQDKLGSDFYNKPGLSPRDDVRRYLTRVNTIGARVKGLSQKSGDRKRMNIVSEAACDVILDRLGPSLQKHIGCDIIDINPGAGVWSAKLHDMLKPRTHILLEPDTKQFGQLLEPLLSAPGSTYRLVPQSGLVWNHLEAVLSKEYLPHQTAWEREDPRLEERNDTLLIVANLGYYPRKNYRGFPSLAQMVMYQLIGAIKAQTLVQKYGRARMLIWMNDEERHHFVPKSINQRRKPAMEADLVCEEITEVASSTISSSARDREQSIDIRSLQATLRKMENKGIKVPEGRESVALQTLKGAENTQQGSPVIEKTPATRKKTPRFAAERRFTHFTEEFEATFEILRSAWRLPDNDPSKIAKLAEYKERRRRWQEEADKTIKDSYQKPMLLNCESRITFNTPKSLLAWDRREMEPLRLDAKEFFPAKPMCLIDIQPKRLHPVLRKTNNYDILEYILTVFYVRWVQSVNEGLANLLPGAHEWLVKECPSLRDPLKGGNPDLDEMTVRCLTDEMFVEMVEAWARWPFRPSQFEILSIMGGATHDTGVGATYDQEDMYRSI</sequence>
<dbReference type="PANTHER" id="PTHR11727:SF17">
    <property type="entry name" value="DIMETHYLADENOSINE TRANSFERASE 1, MITOCHONDRIAL"/>
    <property type="match status" value="1"/>
</dbReference>
<dbReference type="GO" id="GO:0006391">
    <property type="term" value="P:transcription initiation at mitochondrial promoter"/>
    <property type="evidence" value="ECO:0007669"/>
    <property type="project" value="TreeGrafter"/>
</dbReference>
<dbReference type="GO" id="GO:0034245">
    <property type="term" value="C:mitochondrial DNA-directed RNA polymerase complex"/>
    <property type="evidence" value="ECO:0007669"/>
    <property type="project" value="TreeGrafter"/>
</dbReference>
<evidence type="ECO:0000256" key="4">
    <source>
        <dbReference type="ARBA" id="ARBA00022679"/>
    </source>
</evidence>
<dbReference type="GO" id="GO:0003723">
    <property type="term" value="F:RNA binding"/>
    <property type="evidence" value="ECO:0007669"/>
    <property type="project" value="UniProtKB-KW"/>
</dbReference>
<feature type="region of interest" description="Disordered" evidence="8">
    <location>
        <begin position="30"/>
        <end position="62"/>
    </location>
</feature>
<dbReference type="InterPro" id="IPR029063">
    <property type="entry name" value="SAM-dependent_MTases_sf"/>
</dbReference>
<evidence type="ECO:0000256" key="6">
    <source>
        <dbReference type="ARBA" id="ARBA00022884"/>
    </source>
</evidence>
<evidence type="ECO:0000256" key="2">
    <source>
        <dbReference type="ARBA" id="ARBA00013836"/>
    </source>
</evidence>
<organism evidence="9 10">
    <name type="scientific">Rhynchosporium graminicola</name>
    <dbReference type="NCBI Taxonomy" id="2792576"/>
    <lineage>
        <taxon>Eukaryota</taxon>
        <taxon>Fungi</taxon>
        <taxon>Dikarya</taxon>
        <taxon>Ascomycota</taxon>
        <taxon>Pezizomycotina</taxon>
        <taxon>Leotiomycetes</taxon>
        <taxon>Helotiales</taxon>
        <taxon>Ploettnerulaceae</taxon>
        <taxon>Rhynchosporium</taxon>
    </lineage>
</organism>
<dbReference type="EMBL" id="FJUW01000006">
    <property type="protein sequence ID" value="CZS92777.1"/>
    <property type="molecule type" value="Genomic_DNA"/>
</dbReference>
<dbReference type="InParanoid" id="A0A1E1K3T2"/>
<feature type="region of interest" description="Disordered" evidence="8">
    <location>
        <begin position="81"/>
        <end position="108"/>
    </location>
</feature>
<dbReference type="GO" id="GO:0034246">
    <property type="term" value="F:mitochondrial transcription factor activity"/>
    <property type="evidence" value="ECO:0007669"/>
    <property type="project" value="TreeGrafter"/>
</dbReference>
<dbReference type="InterPro" id="IPR023165">
    <property type="entry name" value="rRNA_Ade_diMease-like_C"/>
</dbReference>
<comment type="caution">
    <text evidence="9">The sequence shown here is derived from an EMBL/GenBank/DDBJ whole genome shotgun (WGS) entry which is preliminary data.</text>
</comment>
<evidence type="ECO:0000313" key="9">
    <source>
        <dbReference type="EMBL" id="CZS92777.1"/>
    </source>
</evidence>
<dbReference type="SUPFAM" id="SSF53335">
    <property type="entry name" value="S-adenosyl-L-methionine-dependent methyltransferases"/>
    <property type="match status" value="1"/>
</dbReference>
<keyword evidence="5" id="KW-0949">S-adenosyl-L-methionine</keyword>
<feature type="compositionally biased region" description="Polar residues" evidence="8">
    <location>
        <begin position="30"/>
        <end position="45"/>
    </location>
</feature>
<keyword evidence="6" id="KW-0694">RNA-binding</keyword>
<gene>
    <name evidence="9" type="ORF">RCO7_10204</name>
</gene>
<accession>A0A1E1K3T2</accession>
<keyword evidence="3" id="KW-0489">Methyltransferase</keyword>
<keyword evidence="10" id="KW-1185">Reference proteome</keyword>
<feature type="compositionally biased region" description="Polar residues" evidence="8">
    <location>
        <begin position="52"/>
        <end position="62"/>
    </location>
</feature>
<dbReference type="Gene3D" id="3.40.50.150">
    <property type="entry name" value="Vaccinia Virus protein VP39"/>
    <property type="match status" value="1"/>
</dbReference>
<dbReference type="PANTHER" id="PTHR11727">
    <property type="entry name" value="DIMETHYLADENOSINE TRANSFERASE"/>
    <property type="match status" value="1"/>
</dbReference>
<dbReference type="InterPro" id="IPR001737">
    <property type="entry name" value="KsgA/Erm"/>
</dbReference>
<dbReference type="GO" id="GO:0008168">
    <property type="term" value="F:methyltransferase activity"/>
    <property type="evidence" value="ECO:0007669"/>
    <property type="project" value="UniProtKB-KW"/>
</dbReference>
<dbReference type="GO" id="GO:0032259">
    <property type="term" value="P:methylation"/>
    <property type="evidence" value="ECO:0007669"/>
    <property type="project" value="UniProtKB-KW"/>
</dbReference>
<reference evidence="10" key="1">
    <citation type="submission" date="2016-03" db="EMBL/GenBank/DDBJ databases">
        <authorList>
            <person name="Ploux O."/>
        </authorList>
    </citation>
    <scope>NUCLEOTIDE SEQUENCE [LARGE SCALE GENOMIC DNA]</scope>
    <source>
        <strain evidence="10">UK7</strain>
    </source>
</reference>
<evidence type="ECO:0000256" key="8">
    <source>
        <dbReference type="SAM" id="MobiDB-lite"/>
    </source>
</evidence>
<proteinExistence type="predicted"/>
<dbReference type="GO" id="GO:0005759">
    <property type="term" value="C:mitochondrial matrix"/>
    <property type="evidence" value="ECO:0007669"/>
    <property type="project" value="TreeGrafter"/>
</dbReference>
<dbReference type="Gene3D" id="1.10.8.100">
    <property type="entry name" value="Ribosomal RNA adenine dimethylase-like, domain 2"/>
    <property type="match status" value="1"/>
</dbReference>
<keyword evidence="4" id="KW-0808">Transferase</keyword>
<dbReference type="AlphaFoldDB" id="A0A1E1K3T2"/>
<comment type="function">
    <text evidence="7">Mitochondrial transcription factor that confers selective promoter recognition on the core subunit of the yeast mitochondrial RNA polymerase. Interacts with DNA in a non-specific manner.</text>
</comment>